<evidence type="ECO:0000256" key="1">
    <source>
        <dbReference type="PROSITE-ProRule" id="PRU00047"/>
    </source>
</evidence>
<evidence type="ECO:0000259" key="3">
    <source>
        <dbReference type="PROSITE" id="PS50158"/>
    </source>
</evidence>
<gene>
    <name evidence="4" type="ORF">KI387_013195</name>
</gene>
<feature type="compositionally biased region" description="Polar residues" evidence="2">
    <location>
        <begin position="26"/>
        <end position="37"/>
    </location>
</feature>
<reference evidence="4 5" key="1">
    <citation type="journal article" date="2021" name="Nat. Plants">
        <title>The Taxus genome provides insights into paclitaxel biosynthesis.</title>
        <authorList>
            <person name="Xiong X."/>
            <person name="Gou J."/>
            <person name="Liao Q."/>
            <person name="Li Y."/>
            <person name="Zhou Q."/>
            <person name="Bi G."/>
            <person name="Li C."/>
            <person name="Du R."/>
            <person name="Wang X."/>
            <person name="Sun T."/>
            <person name="Guo L."/>
            <person name="Liang H."/>
            <person name="Lu P."/>
            <person name="Wu Y."/>
            <person name="Zhang Z."/>
            <person name="Ro D.K."/>
            <person name="Shang Y."/>
            <person name="Huang S."/>
            <person name="Yan J."/>
        </authorList>
    </citation>
    <scope>NUCLEOTIDE SEQUENCE [LARGE SCALE GENOMIC DNA]</scope>
    <source>
        <strain evidence="4">Ta-2019</strain>
    </source>
</reference>
<dbReference type="Proteomes" id="UP000824469">
    <property type="component" value="Unassembled WGS sequence"/>
</dbReference>
<protein>
    <recommendedName>
        <fullName evidence="3">CCHC-type domain-containing protein</fullName>
    </recommendedName>
</protein>
<feature type="non-terminal residue" evidence="4">
    <location>
        <position position="1"/>
    </location>
</feature>
<dbReference type="SUPFAM" id="SSF57756">
    <property type="entry name" value="Retrovirus zinc finger-like domains"/>
    <property type="match status" value="1"/>
</dbReference>
<name>A0AA38CQ96_TAXCH</name>
<dbReference type="Pfam" id="PF00098">
    <property type="entry name" value="zf-CCHC"/>
    <property type="match status" value="1"/>
</dbReference>
<dbReference type="EMBL" id="JAHRHJ020000009">
    <property type="protein sequence ID" value="KAH9301612.1"/>
    <property type="molecule type" value="Genomic_DNA"/>
</dbReference>
<feature type="region of interest" description="Disordered" evidence="2">
    <location>
        <begin position="56"/>
        <end position="82"/>
    </location>
</feature>
<keyword evidence="1" id="KW-0479">Metal-binding</keyword>
<accession>A0AA38CQ96</accession>
<dbReference type="AlphaFoldDB" id="A0AA38CQ96"/>
<proteinExistence type="predicted"/>
<keyword evidence="1" id="KW-0863">Zinc-finger</keyword>
<feature type="domain" description="CCHC-type" evidence="3">
    <location>
        <begin position="42"/>
        <end position="57"/>
    </location>
</feature>
<feature type="non-terminal residue" evidence="4">
    <location>
        <position position="82"/>
    </location>
</feature>
<comment type="caution">
    <text evidence="4">The sequence shown here is derived from an EMBL/GenBank/DDBJ whole genome shotgun (WGS) entry which is preliminary data.</text>
</comment>
<feature type="compositionally biased region" description="Polar residues" evidence="2">
    <location>
        <begin position="7"/>
        <end position="18"/>
    </location>
</feature>
<dbReference type="PROSITE" id="PS50158">
    <property type="entry name" value="ZF_CCHC"/>
    <property type="match status" value="1"/>
</dbReference>
<sequence>DRRPGTHHSQPTRSQQSARVGPAGSVHQSTGGTPSQRGTGGCFICGAPDHYVRMCPQKPTTTDMQRAPRSEQMMGDMGRTHH</sequence>
<organism evidence="4 5">
    <name type="scientific">Taxus chinensis</name>
    <name type="common">Chinese yew</name>
    <name type="synonym">Taxus wallichiana var. chinensis</name>
    <dbReference type="NCBI Taxonomy" id="29808"/>
    <lineage>
        <taxon>Eukaryota</taxon>
        <taxon>Viridiplantae</taxon>
        <taxon>Streptophyta</taxon>
        <taxon>Embryophyta</taxon>
        <taxon>Tracheophyta</taxon>
        <taxon>Spermatophyta</taxon>
        <taxon>Pinopsida</taxon>
        <taxon>Pinidae</taxon>
        <taxon>Conifers II</taxon>
        <taxon>Cupressales</taxon>
        <taxon>Taxaceae</taxon>
        <taxon>Taxus</taxon>
    </lineage>
</organism>
<dbReference type="GO" id="GO:0008270">
    <property type="term" value="F:zinc ion binding"/>
    <property type="evidence" value="ECO:0007669"/>
    <property type="project" value="UniProtKB-KW"/>
</dbReference>
<dbReference type="GO" id="GO:0003676">
    <property type="term" value="F:nucleic acid binding"/>
    <property type="evidence" value="ECO:0007669"/>
    <property type="project" value="InterPro"/>
</dbReference>
<evidence type="ECO:0000313" key="4">
    <source>
        <dbReference type="EMBL" id="KAH9301612.1"/>
    </source>
</evidence>
<dbReference type="Gene3D" id="4.10.60.10">
    <property type="entry name" value="Zinc finger, CCHC-type"/>
    <property type="match status" value="1"/>
</dbReference>
<evidence type="ECO:0000313" key="5">
    <source>
        <dbReference type="Proteomes" id="UP000824469"/>
    </source>
</evidence>
<keyword evidence="5" id="KW-1185">Reference proteome</keyword>
<dbReference type="InterPro" id="IPR001878">
    <property type="entry name" value="Znf_CCHC"/>
</dbReference>
<evidence type="ECO:0000256" key="2">
    <source>
        <dbReference type="SAM" id="MobiDB-lite"/>
    </source>
</evidence>
<feature type="region of interest" description="Disordered" evidence="2">
    <location>
        <begin position="1"/>
        <end position="41"/>
    </location>
</feature>
<keyword evidence="1" id="KW-0862">Zinc</keyword>
<dbReference type="SMART" id="SM00343">
    <property type="entry name" value="ZnF_C2HC"/>
    <property type="match status" value="1"/>
</dbReference>
<dbReference type="InterPro" id="IPR036875">
    <property type="entry name" value="Znf_CCHC_sf"/>
</dbReference>